<reference evidence="1 2" key="1">
    <citation type="submission" date="2017-10" db="EMBL/GenBank/DDBJ databases">
        <title>Genome sequence of Caulobacter mirabilis FWC38.</title>
        <authorList>
            <person name="Fiebig A."/>
            <person name="Crosson S."/>
        </authorList>
    </citation>
    <scope>NUCLEOTIDE SEQUENCE [LARGE SCALE GENOMIC DNA]</scope>
    <source>
        <strain evidence="1 2">FWC 38</strain>
    </source>
</reference>
<accession>A0A2D2B151</accession>
<gene>
    <name evidence="1" type="ORF">CSW64_17120</name>
</gene>
<dbReference type="AlphaFoldDB" id="A0A2D2B151"/>
<dbReference type="KEGG" id="cmb:CSW64_17120"/>
<proteinExistence type="predicted"/>
<dbReference type="RefSeq" id="WP_099623233.1">
    <property type="nucleotide sequence ID" value="NZ_CP024201.1"/>
</dbReference>
<dbReference type="EMBL" id="CP024201">
    <property type="protein sequence ID" value="ATQ43985.1"/>
    <property type="molecule type" value="Genomic_DNA"/>
</dbReference>
<keyword evidence="2" id="KW-1185">Reference proteome</keyword>
<evidence type="ECO:0000313" key="1">
    <source>
        <dbReference type="EMBL" id="ATQ43985.1"/>
    </source>
</evidence>
<sequence length="93" mass="9932">MPNPAYDQNDPEARHVLRFAADGAALALDAVRAAVAASPAELCNFQLKAVGELVEGVLRVRQVDEAGALSLCRRLAERPGVLSSKVEHVWGRA</sequence>
<name>A0A2D2B151_9CAUL</name>
<organism evidence="1 2">
    <name type="scientific">Caulobacter mirabilis</name>
    <dbReference type="NCBI Taxonomy" id="69666"/>
    <lineage>
        <taxon>Bacteria</taxon>
        <taxon>Pseudomonadati</taxon>
        <taxon>Pseudomonadota</taxon>
        <taxon>Alphaproteobacteria</taxon>
        <taxon>Caulobacterales</taxon>
        <taxon>Caulobacteraceae</taxon>
        <taxon>Caulobacter</taxon>
    </lineage>
</organism>
<protein>
    <submittedName>
        <fullName evidence="1">Uncharacterized protein</fullName>
    </submittedName>
</protein>
<dbReference type="Proteomes" id="UP000228945">
    <property type="component" value="Chromosome"/>
</dbReference>
<evidence type="ECO:0000313" key="2">
    <source>
        <dbReference type="Proteomes" id="UP000228945"/>
    </source>
</evidence>